<keyword evidence="1 4" id="KW-0732">Signal</keyword>
<evidence type="ECO:0000256" key="3">
    <source>
        <dbReference type="ARBA" id="ARBA00038471"/>
    </source>
</evidence>
<dbReference type="Proteomes" id="UP001558713">
    <property type="component" value="Unassembled WGS sequence"/>
</dbReference>
<dbReference type="AlphaFoldDB" id="A0ABD1A1F3"/>
<feature type="domain" description="Pectinesterase inhibitor" evidence="5">
    <location>
        <begin position="31"/>
        <end position="176"/>
    </location>
</feature>
<feature type="signal peptide" evidence="4">
    <location>
        <begin position="1"/>
        <end position="25"/>
    </location>
</feature>
<dbReference type="CDD" id="cd15797">
    <property type="entry name" value="PMEI"/>
    <property type="match status" value="1"/>
</dbReference>
<gene>
    <name evidence="6" type="ORF">V5N11_015526</name>
</gene>
<dbReference type="InterPro" id="IPR052421">
    <property type="entry name" value="PCW_Enzyme_Inhibitor"/>
</dbReference>
<sequence length="198" mass="22775">MDFMRCFFFMTTVLVLYIYILQTETFESDGSTEALINSICIENEDYGFCSKIIHEKLQKPTATIEELTDLILHTAFDHARDTYGFINNTIRQWHDPKEMMTLETCLAVFDNETTNFLKILGLFSKGEYTCMIRAILTTAKTLENCRTNFIIPPYKENPLIEKFRVMRILITMSGVSGNMVKYGKASLLSSVVTAHVFQ</sequence>
<protein>
    <recommendedName>
        <fullName evidence="5">Pectinesterase inhibitor domain-containing protein</fullName>
    </recommendedName>
</protein>
<evidence type="ECO:0000313" key="7">
    <source>
        <dbReference type="Proteomes" id="UP001558713"/>
    </source>
</evidence>
<organism evidence="6 7">
    <name type="scientific">Cardamine amara subsp. amara</name>
    <dbReference type="NCBI Taxonomy" id="228776"/>
    <lineage>
        <taxon>Eukaryota</taxon>
        <taxon>Viridiplantae</taxon>
        <taxon>Streptophyta</taxon>
        <taxon>Embryophyta</taxon>
        <taxon>Tracheophyta</taxon>
        <taxon>Spermatophyta</taxon>
        <taxon>Magnoliopsida</taxon>
        <taxon>eudicotyledons</taxon>
        <taxon>Gunneridae</taxon>
        <taxon>Pentapetalae</taxon>
        <taxon>rosids</taxon>
        <taxon>malvids</taxon>
        <taxon>Brassicales</taxon>
        <taxon>Brassicaceae</taxon>
        <taxon>Cardamineae</taxon>
        <taxon>Cardamine</taxon>
    </lineage>
</organism>
<comment type="similarity">
    <text evidence="3">Belongs to the PMEI family.</text>
</comment>
<dbReference type="PANTHER" id="PTHR36710">
    <property type="entry name" value="PECTINESTERASE INHIBITOR-LIKE"/>
    <property type="match status" value="1"/>
</dbReference>
<dbReference type="SUPFAM" id="SSF101148">
    <property type="entry name" value="Plant invertase/pectin methylesterase inhibitor"/>
    <property type="match status" value="1"/>
</dbReference>
<dbReference type="NCBIfam" id="TIGR01614">
    <property type="entry name" value="PME_inhib"/>
    <property type="match status" value="1"/>
</dbReference>
<proteinExistence type="inferred from homology"/>
<dbReference type="SMART" id="SM00856">
    <property type="entry name" value="PMEI"/>
    <property type="match status" value="1"/>
</dbReference>
<keyword evidence="2" id="KW-1015">Disulfide bond</keyword>
<evidence type="ECO:0000259" key="5">
    <source>
        <dbReference type="SMART" id="SM00856"/>
    </source>
</evidence>
<reference evidence="6 7" key="1">
    <citation type="submission" date="2024-04" db="EMBL/GenBank/DDBJ databases">
        <title>Genome assembly C_amara_ONT_v2.</title>
        <authorList>
            <person name="Yant L."/>
            <person name="Moore C."/>
            <person name="Slenker M."/>
        </authorList>
    </citation>
    <scope>NUCLEOTIDE SEQUENCE [LARGE SCALE GENOMIC DNA]</scope>
    <source>
        <tissue evidence="6">Leaf</tissue>
    </source>
</reference>
<evidence type="ECO:0000313" key="6">
    <source>
        <dbReference type="EMBL" id="KAL1193600.1"/>
    </source>
</evidence>
<evidence type="ECO:0000256" key="2">
    <source>
        <dbReference type="ARBA" id="ARBA00023157"/>
    </source>
</evidence>
<dbReference type="InterPro" id="IPR034086">
    <property type="entry name" value="PMEI_plant"/>
</dbReference>
<dbReference type="EMBL" id="JBANAX010000778">
    <property type="protein sequence ID" value="KAL1193600.1"/>
    <property type="molecule type" value="Genomic_DNA"/>
</dbReference>
<feature type="chain" id="PRO_5044840295" description="Pectinesterase inhibitor domain-containing protein" evidence="4">
    <location>
        <begin position="26"/>
        <end position="198"/>
    </location>
</feature>
<dbReference type="PANTHER" id="PTHR36710:SF1">
    <property type="entry name" value="F14J9.2 PROTEIN"/>
    <property type="match status" value="1"/>
</dbReference>
<keyword evidence="7" id="KW-1185">Reference proteome</keyword>
<accession>A0ABD1A1F3</accession>
<comment type="caution">
    <text evidence="6">The sequence shown here is derived from an EMBL/GenBank/DDBJ whole genome shotgun (WGS) entry which is preliminary data.</text>
</comment>
<evidence type="ECO:0000256" key="4">
    <source>
        <dbReference type="SAM" id="SignalP"/>
    </source>
</evidence>
<dbReference type="InterPro" id="IPR006501">
    <property type="entry name" value="Pectinesterase_inhib_dom"/>
</dbReference>
<dbReference type="InterPro" id="IPR035513">
    <property type="entry name" value="Invertase/methylesterase_inhib"/>
</dbReference>
<name>A0ABD1A1F3_CARAN</name>
<dbReference type="Gene3D" id="1.20.140.40">
    <property type="entry name" value="Invertase/pectin methylesterase inhibitor family protein"/>
    <property type="match status" value="1"/>
</dbReference>
<evidence type="ECO:0000256" key="1">
    <source>
        <dbReference type="ARBA" id="ARBA00022729"/>
    </source>
</evidence>